<name>A0A2M7ZV07_9BACT</name>
<evidence type="ECO:0000313" key="1">
    <source>
        <dbReference type="EMBL" id="PJB09183.1"/>
    </source>
</evidence>
<evidence type="ECO:0008006" key="3">
    <source>
        <dbReference type="Google" id="ProtNLM"/>
    </source>
</evidence>
<dbReference type="EMBL" id="PFUT01000027">
    <property type="protein sequence ID" value="PJB09183.1"/>
    <property type="molecule type" value="Genomic_DNA"/>
</dbReference>
<sequence length="79" mass="9103">MSAVYIVKTLKNIERNNNVALAAWSRNWEEVCEGYELKGRAEYFTSGKWKEFVDNLPENKDENPKGAILITVEKIKKLA</sequence>
<accession>A0A2M7ZV07</accession>
<organism evidence="1 2">
    <name type="scientific">bacterium (Candidatus Gribaldobacteria) CG_4_9_14_3_um_filter_36_15</name>
    <dbReference type="NCBI Taxonomy" id="2014269"/>
    <lineage>
        <taxon>Bacteria</taxon>
        <taxon>Candidatus Gribaldobacteria</taxon>
    </lineage>
</organism>
<dbReference type="InterPro" id="IPR012349">
    <property type="entry name" value="Split_barrel_FMN-bd"/>
</dbReference>
<evidence type="ECO:0000313" key="2">
    <source>
        <dbReference type="Proteomes" id="UP000229156"/>
    </source>
</evidence>
<dbReference type="Proteomes" id="UP000229156">
    <property type="component" value="Unassembled WGS sequence"/>
</dbReference>
<dbReference type="AlphaFoldDB" id="A0A2M7ZV07"/>
<reference evidence="2" key="1">
    <citation type="submission" date="2017-09" db="EMBL/GenBank/DDBJ databases">
        <title>Depth-based differentiation of microbial function through sediment-hosted aquifers and enrichment of novel symbionts in the deep terrestrial subsurface.</title>
        <authorList>
            <person name="Probst A.J."/>
            <person name="Ladd B."/>
            <person name="Jarett J.K."/>
            <person name="Geller-Mcgrath D.E."/>
            <person name="Sieber C.M.K."/>
            <person name="Emerson J.B."/>
            <person name="Anantharaman K."/>
            <person name="Thomas B.C."/>
            <person name="Malmstrom R."/>
            <person name="Stieglmeier M."/>
            <person name="Klingl A."/>
            <person name="Woyke T."/>
            <person name="Ryan C.M."/>
            <person name="Banfield J.F."/>
        </authorList>
    </citation>
    <scope>NUCLEOTIDE SEQUENCE [LARGE SCALE GENOMIC DNA]</scope>
</reference>
<protein>
    <recommendedName>
        <fullName evidence="3">Pyridoxamine 5'-phosphate oxidase putative domain-containing protein</fullName>
    </recommendedName>
</protein>
<comment type="caution">
    <text evidence="1">The sequence shown here is derived from an EMBL/GenBank/DDBJ whole genome shotgun (WGS) entry which is preliminary data.</text>
</comment>
<proteinExistence type="predicted"/>
<dbReference type="Gene3D" id="2.30.110.10">
    <property type="entry name" value="Electron Transport, Fmn-binding Protein, Chain A"/>
    <property type="match status" value="1"/>
</dbReference>
<dbReference type="SUPFAM" id="SSF50475">
    <property type="entry name" value="FMN-binding split barrel"/>
    <property type="match status" value="1"/>
</dbReference>
<gene>
    <name evidence="1" type="ORF">CO121_01325</name>
</gene>